<accession>H3GTG0</accession>
<organism evidence="7 8">
    <name type="scientific">Phytophthora ramorum</name>
    <name type="common">Sudden oak death agent</name>
    <dbReference type="NCBI Taxonomy" id="164328"/>
    <lineage>
        <taxon>Eukaryota</taxon>
        <taxon>Sar</taxon>
        <taxon>Stramenopiles</taxon>
        <taxon>Oomycota</taxon>
        <taxon>Peronosporomycetes</taxon>
        <taxon>Peronosporales</taxon>
        <taxon>Peronosporaceae</taxon>
        <taxon>Phytophthora</taxon>
    </lineage>
</organism>
<dbReference type="InParanoid" id="H3GTG0"/>
<feature type="compositionally biased region" description="Basic and acidic residues" evidence="5">
    <location>
        <begin position="61"/>
        <end position="79"/>
    </location>
</feature>
<dbReference type="PROSITE" id="PS50178">
    <property type="entry name" value="ZF_FYVE"/>
    <property type="match status" value="1"/>
</dbReference>
<dbReference type="Gene3D" id="3.30.530.20">
    <property type="match status" value="1"/>
</dbReference>
<keyword evidence="3" id="KW-0862">Zinc</keyword>
<dbReference type="PANTHER" id="PTHR13510">
    <property type="entry name" value="FYVE-FINGER-CONTAINING RAB5 EFFECTOR PROTEIN RABENOSYN-5-RELATED"/>
    <property type="match status" value="1"/>
</dbReference>
<dbReference type="Proteomes" id="UP000005238">
    <property type="component" value="Unassembled WGS sequence"/>
</dbReference>
<feature type="domain" description="FYVE-type" evidence="6">
    <location>
        <begin position="415"/>
        <end position="475"/>
    </location>
</feature>
<dbReference type="SUPFAM" id="SSF55961">
    <property type="entry name" value="Bet v1-like"/>
    <property type="match status" value="1"/>
</dbReference>
<dbReference type="EnsemblProtists" id="Phyra80414">
    <property type="protein sequence ID" value="Phyra80414"/>
    <property type="gene ID" value="Phyra80414"/>
</dbReference>
<evidence type="ECO:0000313" key="7">
    <source>
        <dbReference type="EnsemblProtists" id="Phyra80414"/>
    </source>
</evidence>
<dbReference type="Pfam" id="PF08495">
    <property type="entry name" value="FIST"/>
    <property type="match status" value="1"/>
</dbReference>
<protein>
    <recommendedName>
        <fullName evidence="6">FYVE-type domain-containing protein</fullName>
    </recommendedName>
</protein>
<dbReference type="OMA" id="VKSKHHC"/>
<dbReference type="InterPro" id="IPR013083">
    <property type="entry name" value="Znf_RING/FYVE/PHD"/>
</dbReference>
<feature type="compositionally biased region" description="Low complexity" evidence="5">
    <location>
        <begin position="603"/>
        <end position="619"/>
    </location>
</feature>
<name>H3GTG0_PHYRM</name>
<dbReference type="GO" id="GO:0008270">
    <property type="term" value="F:zinc ion binding"/>
    <property type="evidence" value="ECO:0007669"/>
    <property type="project" value="UniProtKB-KW"/>
</dbReference>
<dbReference type="AlphaFoldDB" id="H3GTG0"/>
<dbReference type="HOGENOM" id="CLU_007721_0_0_1"/>
<dbReference type="GeneID" id="94222630"/>
<dbReference type="InterPro" id="IPR011011">
    <property type="entry name" value="Znf_FYVE_PHD"/>
</dbReference>
<dbReference type="InterPro" id="IPR023393">
    <property type="entry name" value="START-like_dom_sf"/>
</dbReference>
<evidence type="ECO:0000256" key="3">
    <source>
        <dbReference type="ARBA" id="ARBA00022833"/>
    </source>
</evidence>
<dbReference type="PANTHER" id="PTHR13510:SF44">
    <property type="entry name" value="RABENOSYN-5"/>
    <property type="match status" value="1"/>
</dbReference>
<reference evidence="7" key="2">
    <citation type="submission" date="2015-06" db="UniProtKB">
        <authorList>
            <consortium name="EnsemblProtists"/>
        </authorList>
    </citation>
    <scope>IDENTIFICATION</scope>
    <source>
        <strain evidence="7">Pr102</strain>
    </source>
</reference>
<evidence type="ECO:0000313" key="8">
    <source>
        <dbReference type="Proteomes" id="UP000005238"/>
    </source>
</evidence>
<dbReference type="EMBL" id="DS566046">
    <property type="status" value="NOT_ANNOTATED_CDS"/>
    <property type="molecule type" value="Genomic_DNA"/>
</dbReference>
<evidence type="ECO:0000256" key="1">
    <source>
        <dbReference type="ARBA" id="ARBA00022723"/>
    </source>
</evidence>
<sequence length="1003" mass="108182">MDRFRLDGVDQDGVDTVEPMRPSSFDMTFSLGSYPRAQGLSRDSDQQQSNQHDNDDVDNSTDAKKRPGRGEKGRLHVDELLDSSRSQTLESSGLGSSSGHGRHNTAGSPASSTALKDVANIASRLEEKAHEAIDVANLCGKVSWKLVKRTQDVHIYKPANLPAEEDASTKLYFRVSCEVKAHLGTIMEYLTPSNSRSYFDIESQVFPGLLHAAVIKRMDLPERAPTGMANSGQTLLFPSGASATTTASGSHDDTSSVDEDASESFPHLQVKWHASRFAGRFVKPVDFFFVEYANIETMADGRKRGYGYIRSVESFKGDELAIRLAGENVAIPPSVAKCKRAVINKGVYLVSPSADSPGTYEVTCMMVIDFQKQFASSVGAKIIHNFTERLIGIRDLLFNTLFRPIVVLPKTQWKAARGNKCAICICSFSIVKSKHHCRSCGEAVCGQCSRKWTLQPGAQPETHARLCTSCSLQARSYLTPNGDSGRSPAASSRFSSAINNDFTVSQLAGTRSTHVPRMATVYTCDVQIASTVSNDPDTFAAATSAFAKLVSALGDQAPHFMLVSYSHHHGGAAVYEALARAAPDTLFMGGTSSGGVYVGAGSSSLGSSKSKNGSSSTNNSRHRQHSNTGTHGPTVGLWGIYDPEGSYAILNADLDREGPRDAARRCLLDGMGMLAMEPEESPDFIWTVMGGGADLYDVDEQRDGEEEQVTRAVNEIVDCSYSVVGGSSSRHAANSRGYATQLCSEGGNVGCVTKHGVCFAICCPSVEVAHALFTCYEATDKTFVVTKASGRDLFALDHKPALEAINEATHGMLTEMTQRPDKFNLESNLLPAYYPVARERRGAVPRGLKRNSSRFQMLQPENSARDLSLHLGAEVRLGERLHMMALSPRGVASKARRGLRDAVRVSIPTLDLQDVIGCYLSVGMSYDRVLQGDLNTIADATGSAFPQGASLLSVSHGQQGVMAGANEAVHANSMLTALIVTNRKKAQKLNPLRPLNIRSTTVS</sequence>
<dbReference type="SMART" id="SM00897">
    <property type="entry name" value="FIST"/>
    <property type="match status" value="1"/>
</dbReference>
<dbReference type="VEuPathDB" id="FungiDB:KRP23_2112"/>
<dbReference type="InterPro" id="IPR052727">
    <property type="entry name" value="Rab4/Rab5_effector"/>
</dbReference>
<dbReference type="InterPro" id="IPR017455">
    <property type="entry name" value="Znf_FYVE-rel"/>
</dbReference>
<feature type="region of interest" description="Disordered" evidence="5">
    <location>
        <begin position="241"/>
        <end position="260"/>
    </location>
</feature>
<feature type="region of interest" description="Disordered" evidence="5">
    <location>
        <begin position="1"/>
        <end position="112"/>
    </location>
</feature>
<feature type="region of interest" description="Disordered" evidence="5">
    <location>
        <begin position="603"/>
        <end position="635"/>
    </location>
</feature>
<dbReference type="SMART" id="SM00064">
    <property type="entry name" value="FYVE"/>
    <property type="match status" value="1"/>
</dbReference>
<dbReference type="InterPro" id="IPR013702">
    <property type="entry name" value="FIST_domain_N"/>
</dbReference>
<evidence type="ECO:0000259" key="6">
    <source>
        <dbReference type="PROSITE" id="PS50178"/>
    </source>
</evidence>
<dbReference type="Pfam" id="PF01363">
    <property type="entry name" value="FYVE"/>
    <property type="match status" value="1"/>
</dbReference>
<dbReference type="VEuPathDB" id="FungiDB:KRP22_8036"/>
<dbReference type="CDD" id="cd00065">
    <property type="entry name" value="FYVE_like_SF"/>
    <property type="match status" value="1"/>
</dbReference>
<keyword evidence="8" id="KW-1185">Reference proteome</keyword>
<dbReference type="InterPro" id="IPR000306">
    <property type="entry name" value="Znf_FYVE"/>
</dbReference>
<dbReference type="RefSeq" id="XP_067749450.1">
    <property type="nucleotide sequence ID" value="XM_067886802.1"/>
</dbReference>
<dbReference type="STRING" id="164328.H3GTG0"/>
<evidence type="ECO:0000256" key="2">
    <source>
        <dbReference type="ARBA" id="ARBA00022771"/>
    </source>
</evidence>
<dbReference type="Gene3D" id="3.30.40.10">
    <property type="entry name" value="Zinc/RING finger domain, C3HC4 (zinc finger)"/>
    <property type="match status" value="1"/>
</dbReference>
<dbReference type="eggNOG" id="ENOG502QTYB">
    <property type="taxonomic scope" value="Eukaryota"/>
</dbReference>
<keyword evidence="2 4" id="KW-0863">Zinc-finger</keyword>
<dbReference type="SUPFAM" id="SSF57903">
    <property type="entry name" value="FYVE/PHD zinc finger"/>
    <property type="match status" value="1"/>
</dbReference>
<proteinExistence type="predicted"/>
<evidence type="ECO:0000256" key="5">
    <source>
        <dbReference type="SAM" id="MobiDB-lite"/>
    </source>
</evidence>
<keyword evidence="1" id="KW-0479">Metal-binding</keyword>
<evidence type="ECO:0000256" key="4">
    <source>
        <dbReference type="PROSITE-ProRule" id="PRU00091"/>
    </source>
</evidence>
<dbReference type="OrthoDB" id="957735at2759"/>
<reference evidence="8" key="1">
    <citation type="journal article" date="2006" name="Science">
        <title>Phytophthora genome sequences uncover evolutionary origins and mechanisms of pathogenesis.</title>
        <authorList>
            <person name="Tyler B.M."/>
            <person name="Tripathy S."/>
            <person name="Zhang X."/>
            <person name="Dehal P."/>
            <person name="Jiang R.H."/>
            <person name="Aerts A."/>
            <person name="Arredondo F.D."/>
            <person name="Baxter L."/>
            <person name="Bensasson D."/>
            <person name="Beynon J.L."/>
            <person name="Chapman J."/>
            <person name="Damasceno C.M."/>
            <person name="Dorrance A.E."/>
            <person name="Dou D."/>
            <person name="Dickerman A.W."/>
            <person name="Dubchak I.L."/>
            <person name="Garbelotto M."/>
            <person name="Gijzen M."/>
            <person name="Gordon S.G."/>
            <person name="Govers F."/>
            <person name="Grunwald N.J."/>
            <person name="Huang W."/>
            <person name="Ivors K.L."/>
            <person name="Jones R.W."/>
            <person name="Kamoun S."/>
            <person name="Krampis K."/>
            <person name="Lamour K.H."/>
            <person name="Lee M.K."/>
            <person name="McDonald W.H."/>
            <person name="Medina M."/>
            <person name="Meijer H.J."/>
            <person name="Nordberg E.K."/>
            <person name="Maclean D.J."/>
            <person name="Ospina-Giraldo M.D."/>
            <person name="Morris P.F."/>
            <person name="Phuntumart V."/>
            <person name="Putnam N.H."/>
            <person name="Rash S."/>
            <person name="Rose J.K."/>
            <person name="Sakihama Y."/>
            <person name="Salamov A.A."/>
            <person name="Savidor A."/>
            <person name="Scheuring C.F."/>
            <person name="Smith B.M."/>
            <person name="Sobral B.W."/>
            <person name="Terry A."/>
            <person name="Torto-Alalibo T.A."/>
            <person name="Win J."/>
            <person name="Xu Z."/>
            <person name="Zhang H."/>
            <person name="Grigoriev I.V."/>
            <person name="Rokhsar D.S."/>
            <person name="Boore J.L."/>
        </authorList>
    </citation>
    <scope>NUCLEOTIDE SEQUENCE [LARGE SCALE GENOMIC DNA]</scope>
    <source>
        <strain evidence="8">Pr102</strain>
    </source>
</reference>